<dbReference type="PANTHER" id="PTHR11410">
    <property type="entry name" value="ATP SYNTHASE SUBUNIT A"/>
    <property type="match status" value="1"/>
</dbReference>
<name>G9IT39_9CNID</name>
<evidence type="ECO:0000256" key="8">
    <source>
        <dbReference type="ARBA" id="ARBA00023065"/>
    </source>
</evidence>
<evidence type="ECO:0000256" key="5">
    <source>
        <dbReference type="ARBA" id="ARBA00022692"/>
    </source>
</evidence>
<evidence type="ECO:0000256" key="4">
    <source>
        <dbReference type="ARBA" id="ARBA00022547"/>
    </source>
</evidence>
<dbReference type="PRINTS" id="PR00123">
    <property type="entry name" value="ATPASEA"/>
</dbReference>
<feature type="transmembrane region" description="Helical" evidence="12">
    <location>
        <begin position="17"/>
        <end position="35"/>
    </location>
</feature>
<dbReference type="InterPro" id="IPR000568">
    <property type="entry name" value="ATP_synth_F0_asu"/>
</dbReference>
<keyword evidence="13" id="KW-0378">Hydrolase</keyword>
<feature type="transmembrane region" description="Helical" evidence="12">
    <location>
        <begin position="164"/>
        <end position="183"/>
    </location>
</feature>
<dbReference type="Gene3D" id="1.20.120.220">
    <property type="entry name" value="ATP synthase, F0 complex, subunit A"/>
    <property type="match status" value="1"/>
</dbReference>
<evidence type="ECO:0000256" key="11">
    <source>
        <dbReference type="RuleBase" id="RU004450"/>
    </source>
</evidence>
<proteinExistence type="inferred from homology"/>
<geneLocation type="mitochondrion" evidence="13"/>
<keyword evidence="6" id="KW-0375">Hydrogen ion transport</keyword>
<dbReference type="PROSITE" id="PS00449">
    <property type="entry name" value="ATPASE_A"/>
    <property type="match status" value="1"/>
</dbReference>
<keyword evidence="9 12" id="KW-0472">Membrane</keyword>
<evidence type="ECO:0000256" key="6">
    <source>
        <dbReference type="ARBA" id="ARBA00022781"/>
    </source>
</evidence>
<dbReference type="PANTHER" id="PTHR11410:SF0">
    <property type="entry name" value="ATP SYNTHASE SUBUNIT A"/>
    <property type="match status" value="1"/>
</dbReference>
<keyword evidence="8" id="KW-0406">Ion transport</keyword>
<feature type="transmembrane region" description="Helical" evidence="12">
    <location>
        <begin position="195"/>
        <end position="228"/>
    </location>
</feature>
<keyword evidence="13" id="KW-0496">Mitochondrion</keyword>
<evidence type="ECO:0000256" key="2">
    <source>
        <dbReference type="ARBA" id="ARBA00006810"/>
    </source>
</evidence>
<dbReference type="GO" id="GO:0016787">
    <property type="term" value="F:hydrolase activity"/>
    <property type="evidence" value="ECO:0007669"/>
    <property type="project" value="UniProtKB-KW"/>
</dbReference>
<dbReference type="NCBIfam" id="TIGR01131">
    <property type="entry name" value="ATP_synt_6_or_A"/>
    <property type="match status" value="1"/>
</dbReference>
<dbReference type="AlphaFoldDB" id="G9IT39"/>
<feature type="transmembrane region" description="Helical" evidence="12">
    <location>
        <begin position="139"/>
        <end position="158"/>
    </location>
</feature>
<dbReference type="HAMAP" id="MF_01393">
    <property type="entry name" value="ATP_synth_a_bact"/>
    <property type="match status" value="1"/>
</dbReference>
<comment type="subcellular location">
    <subcellularLocation>
        <location evidence="1">Membrane</location>
        <topology evidence="1">Multi-pass membrane protein</topology>
    </subcellularLocation>
    <subcellularLocation>
        <location evidence="11">Mitochondrion inner membrane</location>
        <topology evidence="11">Multi-pass membrane protein</topology>
    </subcellularLocation>
</comment>
<evidence type="ECO:0000256" key="3">
    <source>
        <dbReference type="ARBA" id="ARBA00022448"/>
    </source>
</evidence>
<feature type="transmembrane region" description="Helical" evidence="12">
    <location>
        <begin position="72"/>
        <end position="92"/>
    </location>
</feature>
<dbReference type="InterPro" id="IPR023011">
    <property type="entry name" value="ATP_synth_F0_asu_AS"/>
</dbReference>
<keyword evidence="7 12" id="KW-1133">Transmembrane helix</keyword>
<gene>
    <name evidence="13" type="primary">atp6</name>
</gene>
<keyword evidence="4" id="KW-0138">CF(0)</keyword>
<evidence type="ECO:0000256" key="12">
    <source>
        <dbReference type="SAM" id="Phobius"/>
    </source>
</evidence>
<feature type="transmembrane region" description="Helical" evidence="12">
    <location>
        <begin position="98"/>
        <end position="118"/>
    </location>
</feature>
<sequence length="234" mass="25838">MASYFDQFNVILVVGEYFTNVSISILFGVFCLLAVSPSPHLVPNRVDTVWSMLLYHWRELILDNVGKDGIRYLPGILSLFILLLILNLLGFFPYTYTVTAQVVVTFALSFTIVMAVTVEGILKFKMDFFSMWMPQGAPMMLAPLLVVIETVSYFSRALSLGLRLAANISAGHLLMLILGSFTLKLALAGVLSLTLIALIITVCVVLLEVAVAVIQAYVFCLLVCVYLSDTTNLH</sequence>
<dbReference type="Pfam" id="PF00119">
    <property type="entry name" value="ATP-synt_A"/>
    <property type="match status" value="1"/>
</dbReference>
<dbReference type="GO" id="GO:0045259">
    <property type="term" value="C:proton-transporting ATP synthase complex"/>
    <property type="evidence" value="ECO:0007669"/>
    <property type="project" value="UniProtKB-KW"/>
</dbReference>
<comment type="similarity">
    <text evidence="2">Belongs to the ATPase A chain family.</text>
</comment>
<organism evidence="13">
    <name type="scientific">Chiropsalmus quadrumanus</name>
    <dbReference type="NCBI Taxonomy" id="645347"/>
    <lineage>
        <taxon>Eukaryota</taxon>
        <taxon>Metazoa</taxon>
        <taxon>Cnidaria</taxon>
        <taxon>Cubozoa</taxon>
        <taxon>Chirodropida</taxon>
        <taxon>Chiropsalmidae</taxon>
        <taxon>Chiropsalmus</taxon>
    </lineage>
</organism>
<protein>
    <recommendedName>
        <fullName evidence="11">ATP synthase subunit a</fullName>
    </recommendedName>
</protein>
<dbReference type="CDD" id="cd00310">
    <property type="entry name" value="ATP-synt_Fo_a_6"/>
    <property type="match status" value="1"/>
</dbReference>
<evidence type="ECO:0000256" key="1">
    <source>
        <dbReference type="ARBA" id="ARBA00004141"/>
    </source>
</evidence>
<evidence type="ECO:0000256" key="7">
    <source>
        <dbReference type="ARBA" id="ARBA00022989"/>
    </source>
</evidence>
<dbReference type="SUPFAM" id="SSF81336">
    <property type="entry name" value="F1F0 ATP synthase subunit A"/>
    <property type="match status" value="1"/>
</dbReference>
<evidence type="ECO:0000256" key="9">
    <source>
        <dbReference type="ARBA" id="ARBA00023136"/>
    </source>
</evidence>
<accession>G9IT39</accession>
<evidence type="ECO:0000256" key="10">
    <source>
        <dbReference type="ARBA" id="ARBA00023310"/>
    </source>
</evidence>
<keyword evidence="10" id="KW-0066">ATP synthesis</keyword>
<dbReference type="GO" id="GO:0046933">
    <property type="term" value="F:proton-transporting ATP synthase activity, rotational mechanism"/>
    <property type="evidence" value="ECO:0007669"/>
    <property type="project" value="TreeGrafter"/>
</dbReference>
<dbReference type="InterPro" id="IPR035908">
    <property type="entry name" value="F0_ATP_A_sf"/>
</dbReference>
<evidence type="ECO:0000313" key="13">
    <source>
        <dbReference type="EMBL" id="AET13153.1"/>
    </source>
</evidence>
<reference evidence="13" key="1">
    <citation type="journal article" date="2012" name="Genome Biol. Evol.">
        <title>Evolution of linear mitochondrial genomes in medusozoan cnidarians.</title>
        <authorList>
            <person name="Kayal E."/>
            <person name="Bentlage B."/>
            <person name="Collins A.G."/>
            <person name="Kayal M."/>
            <person name="Pirro S."/>
            <person name="Lavrov D.V."/>
        </authorList>
    </citation>
    <scope>NUCLEOTIDE SEQUENCE</scope>
</reference>
<keyword evidence="5 12" id="KW-0812">Transmembrane</keyword>
<dbReference type="GO" id="GO:0005743">
    <property type="term" value="C:mitochondrial inner membrane"/>
    <property type="evidence" value="ECO:0007669"/>
    <property type="project" value="UniProtKB-SubCell"/>
</dbReference>
<keyword evidence="3" id="KW-0813">Transport</keyword>
<dbReference type="EMBL" id="JN700971">
    <property type="protein sequence ID" value="AET13153.1"/>
    <property type="molecule type" value="Genomic_DNA"/>
</dbReference>
<dbReference type="InterPro" id="IPR045083">
    <property type="entry name" value="ATP_synth_F0_asu_bact/mt"/>
</dbReference>